<feature type="transmembrane region" description="Helical" evidence="1">
    <location>
        <begin position="104"/>
        <end position="122"/>
    </location>
</feature>
<dbReference type="InterPro" id="IPR045439">
    <property type="entry name" value="EAD11"/>
</dbReference>
<name>A0A2D0MY70_FLAN2</name>
<dbReference type="Pfam" id="PF19964">
    <property type="entry name" value="EAD11"/>
    <property type="match status" value="1"/>
</dbReference>
<organism evidence="3 4">
    <name type="scientific">Flavilitoribacter nigricans (strain ATCC 23147 / DSM 23189 / NBRC 102662 / NCIMB 1420 / SS-2)</name>
    <name type="common">Lewinella nigricans</name>
    <dbReference type="NCBI Taxonomy" id="1122177"/>
    <lineage>
        <taxon>Bacteria</taxon>
        <taxon>Pseudomonadati</taxon>
        <taxon>Bacteroidota</taxon>
        <taxon>Saprospiria</taxon>
        <taxon>Saprospirales</taxon>
        <taxon>Lewinellaceae</taxon>
        <taxon>Flavilitoribacter</taxon>
    </lineage>
</organism>
<dbReference type="EMBL" id="PDUD01000059">
    <property type="protein sequence ID" value="PHN01231.1"/>
    <property type="molecule type" value="Genomic_DNA"/>
</dbReference>
<reference evidence="3 4" key="1">
    <citation type="submission" date="2017-10" db="EMBL/GenBank/DDBJ databases">
        <title>The draft genome sequence of Lewinella nigricans NBRC 102662.</title>
        <authorList>
            <person name="Wang K."/>
        </authorList>
    </citation>
    <scope>NUCLEOTIDE SEQUENCE [LARGE SCALE GENOMIC DNA]</scope>
    <source>
        <strain evidence="3 4">NBRC 102662</strain>
    </source>
</reference>
<sequence>MSYSKDEIKDTVVKGKLRLAIDEAIKYAKICQLQDVHRGLMVLKSKLSVQEEKWNKGMLDYTTYSMSHARISDGILSWVDRLPAQPKPTRNGRKYWTLDRFRKFVLSSLLLSKGISICWLIYQYSTGGYNNDELQTTLSFLSVVLLIFFPVKFGSFSPSPEPEGTEFSPHYVNGSLIRFSYWLFPIYLIVIIYLIRAKAASIISFGLFSLCLGAAEAMLGGYLIKLLQALSWKKQ</sequence>
<evidence type="ECO:0000313" key="4">
    <source>
        <dbReference type="Proteomes" id="UP000223913"/>
    </source>
</evidence>
<gene>
    <name evidence="3" type="ORF">CRP01_38140</name>
</gene>
<feature type="transmembrane region" description="Helical" evidence="1">
    <location>
        <begin position="201"/>
        <end position="224"/>
    </location>
</feature>
<protein>
    <recommendedName>
        <fullName evidence="2">Effector-associated domain-containing protein</fullName>
    </recommendedName>
</protein>
<dbReference type="Proteomes" id="UP000223913">
    <property type="component" value="Unassembled WGS sequence"/>
</dbReference>
<feature type="domain" description="Effector-associated" evidence="2">
    <location>
        <begin position="4"/>
        <end position="83"/>
    </location>
</feature>
<evidence type="ECO:0000259" key="2">
    <source>
        <dbReference type="Pfam" id="PF19964"/>
    </source>
</evidence>
<dbReference type="AlphaFoldDB" id="A0A2D0MY70"/>
<evidence type="ECO:0000313" key="3">
    <source>
        <dbReference type="EMBL" id="PHN01231.1"/>
    </source>
</evidence>
<feature type="transmembrane region" description="Helical" evidence="1">
    <location>
        <begin position="176"/>
        <end position="195"/>
    </location>
</feature>
<keyword evidence="1" id="KW-0812">Transmembrane</keyword>
<evidence type="ECO:0000256" key="1">
    <source>
        <dbReference type="SAM" id="Phobius"/>
    </source>
</evidence>
<dbReference type="RefSeq" id="WP_099155361.1">
    <property type="nucleotide sequence ID" value="NZ_PDUD01000059.1"/>
</dbReference>
<keyword evidence="4" id="KW-1185">Reference proteome</keyword>
<keyword evidence="1" id="KW-1133">Transmembrane helix</keyword>
<proteinExistence type="predicted"/>
<keyword evidence="1" id="KW-0472">Membrane</keyword>
<accession>A0A2D0MY70</accession>
<comment type="caution">
    <text evidence="3">The sequence shown here is derived from an EMBL/GenBank/DDBJ whole genome shotgun (WGS) entry which is preliminary data.</text>
</comment>